<feature type="compositionally biased region" description="Basic and acidic residues" evidence="1">
    <location>
        <begin position="32"/>
        <end position="61"/>
    </location>
</feature>
<keyword evidence="3" id="KW-1185">Reference proteome</keyword>
<feature type="region of interest" description="Disordered" evidence="1">
    <location>
        <begin position="1"/>
        <end position="72"/>
    </location>
</feature>
<protein>
    <submittedName>
        <fullName evidence="2">Uncharacterized protein</fullName>
    </submittedName>
</protein>
<evidence type="ECO:0000313" key="3">
    <source>
        <dbReference type="Proteomes" id="UP000053825"/>
    </source>
</evidence>
<sequence>MIRQKVKSRGTSSIAVAVRKSSHSQITSLVRNKNERKDDCQRNDGESEESHGKDRPAETFRGRPVSSGLKSGPIFVHIPQNFKQKNLSFRQQDGRQVSKNSLHFDPPCTCTHKSVSGTIEGSEEEEVEKVEEEQEEEKEEGRGLRGPLWEAQRAKGAKKVKLSPETLNLTLSRSFVRVAYSALIAGPYHDPIWPPTASIRPYGERQCPLYVPGVIAVPSCSMITGHPVLRTSTMTTTTVLPPLPPLPPPDNHHHHYHYYQAACSSTKERESFTRRNATEKRANQGGKKRRGIEEGTGGAAAISRAARMSNSQEGRSRRTHPGGLGDENKLASEHWWPFRSLLSAASQRASNEKSPGYGYACYARRGG</sequence>
<feature type="region of interest" description="Disordered" evidence="1">
    <location>
        <begin position="267"/>
        <end position="328"/>
    </location>
</feature>
<dbReference type="Proteomes" id="UP000053825">
    <property type="component" value="Unassembled WGS sequence"/>
</dbReference>
<proteinExistence type="predicted"/>
<reference evidence="2 3" key="1">
    <citation type="submission" date="2015-07" db="EMBL/GenBank/DDBJ databases">
        <title>The genome of Habropoda laboriosa.</title>
        <authorList>
            <person name="Pan H."/>
            <person name="Kapheim K."/>
        </authorList>
    </citation>
    <scope>NUCLEOTIDE SEQUENCE [LARGE SCALE GENOMIC DNA]</scope>
    <source>
        <strain evidence="2">0110345459</strain>
    </source>
</reference>
<organism evidence="2 3">
    <name type="scientific">Habropoda laboriosa</name>
    <dbReference type="NCBI Taxonomy" id="597456"/>
    <lineage>
        <taxon>Eukaryota</taxon>
        <taxon>Metazoa</taxon>
        <taxon>Ecdysozoa</taxon>
        <taxon>Arthropoda</taxon>
        <taxon>Hexapoda</taxon>
        <taxon>Insecta</taxon>
        <taxon>Pterygota</taxon>
        <taxon>Neoptera</taxon>
        <taxon>Endopterygota</taxon>
        <taxon>Hymenoptera</taxon>
        <taxon>Apocrita</taxon>
        <taxon>Aculeata</taxon>
        <taxon>Apoidea</taxon>
        <taxon>Anthophila</taxon>
        <taxon>Apidae</taxon>
        <taxon>Habropoda</taxon>
    </lineage>
</organism>
<feature type="region of interest" description="Disordered" evidence="1">
    <location>
        <begin position="113"/>
        <end position="144"/>
    </location>
</feature>
<gene>
    <name evidence="2" type="ORF">WH47_10106</name>
</gene>
<dbReference type="EMBL" id="KQ414600">
    <property type="protein sequence ID" value="KOC69733.1"/>
    <property type="molecule type" value="Genomic_DNA"/>
</dbReference>
<feature type="compositionally biased region" description="Acidic residues" evidence="1">
    <location>
        <begin position="121"/>
        <end position="138"/>
    </location>
</feature>
<dbReference type="AlphaFoldDB" id="A0A0L7RFX0"/>
<feature type="compositionally biased region" description="Basic and acidic residues" evidence="1">
    <location>
        <begin position="267"/>
        <end position="282"/>
    </location>
</feature>
<evidence type="ECO:0000313" key="2">
    <source>
        <dbReference type="EMBL" id="KOC69733.1"/>
    </source>
</evidence>
<name>A0A0L7RFX0_9HYME</name>
<accession>A0A0L7RFX0</accession>
<evidence type="ECO:0000256" key="1">
    <source>
        <dbReference type="SAM" id="MobiDB-lite"/>
    </source>
</evidence>